<dbReference type="Proteomes" id="UP000887574">
    <property type="component" value="Unplaced"/>
</dbReference>
<dbReference type="PANTHER" id="PTHR46671">
    <property type="entry name" value="PROTEIN CBG11221"/>
    <property type="match status" value="1"/>
</dbReference>
<evidence type="ECO:0000313" key="2">
    <source>
        <dbReference type="Proteomes" id="UP000887574"/>
    </source>
</evidence>
<dbReference type="WBParaSite" id="jg23852">
    <property type="protein sequence ID" value="jg23852"/>
    <property type="gene ID" value="jg23852"/>
</dbReference>
<sequence>MKMLMRAGQKVELSSNSPEPRCSIKNQPGACANTYLFQGANDIQVVKVPVGRVNYNLDWTFQHLHLFRNDTRNKAYLEDQHPKLNFAKNLTVMLKQLETEKYGIDEISLPTLHATDAIGLPGGFTHKCLGKGINTGFVSRWTVWGEKFEQCMSGHLRHTLCIFGVEDLWKNMKDNGYLFANKLMPEFDFGAIGCWHETIFNRTYISRGVQRLRPAMYKNLPAVRYHAEKLKSGQMNMDRFDCHYKL</sequence>
<protein>
    <submittedName>
        <fullName evidence="3">Uncharacterized protein</fullName>
    </submittedName>
</protein>
<dbReference type="PANTHER" id="PTHR46671:SF7">
    <property type="entry name" value="CORE-2_I-BRANCHING ENZYME"/>
    <property type="match status" value="1"/>
</dbReference>
<organism evidence="2 3">
    <name type="scientific">Ditylenchus dipsaci</name>
    <dbReference type="NCBI Taxonomy" id="166011"/>
    <lineage>
        <taxon>Eukaryota</taxon>
        <taxon>Metazoa</taxon>
        <taxon>Ecdysozoa</taxon>
        <taxon>Nematoda</taxon>
        <taxon>Chromadorea</taxon>
        <taxon>Rhabditida</taxon>
        <taxon>Tylenchina</taxon>
        <taxon>Tylenchomorpha</taxon>
        <taxon>Sphaerularioidea</taxon>
        <taxon>Anguinidae</taxon>
        <taxon>Anguininae</taxon>
        <taxon>Ditylenchus</taxon>
    </lineage>
</organism>
<proteinExistence type="predicted"/>
<dbReference type="AlphaFoldDB" id="A0A915DW91"/>
<name>A0A915DW91_9BILA</name>
<keyword evidence="2" id="KW-1185">Reference proteome</keyword>
<evidence type="ECO:0000313" key="3">
    <source>
        <dbReference type="WBParaSite" id="jg23852"/>
    </source>
</evidence>
<evidence type="ECO:0000256" key="1">
    <source>
        <dbReference type="SAM" id="MobiDB-lite"/>
    </source>
</evidence>
<accession>A0A915DW91</accession>
<feature type="region of interest" description="Disordered" evidence="1">
    <location>
        <begin position="1"/>
        <end position="20"/>
    </location>
</feature>
<reference evidence="3" key="1">
    <citation type="submission" date="2022-11" db="UniProtKB">
        <authorList>
            <consortium name="WormBaseParasite"/>
        </authorList>
    </citation>
    <scope>IDENTIFICATION</scope>
</reference>